<dbReference type="SUPFAM" id="SSF56672">
    <property type="entry name" value="DNA/RNA polymerases"/>
    <property type="match status" value="1"/>
</dbReference>
<dbReference type="Pfam" id="PF00078">
    <property type="entry name" value="RVT_1"/>
    <property type="match status" value="1"/>
</dbReference>
<keyword evidence="2" id="KW-0540">Nuclease</keyword>
<sequence length="558" mass="64707">DNISYEIYKSLPAEWEHYLLNLYNTILVQETVPKSWSKSKLSLIYKKGDKKDFDNYRGIAILNNITKLFTSILARRLLSWAKFWGFLPEEQAGFREGRGCLDHVFTLMSLVTINLKKKGAYIYATFVDFKKAFDRVQHDLLWDKLFKMGVSGKIIRIMKTLYDSAVMQIKLENELSEEIGISTGLLQGESLSPVLFILFLADIVSYFKENEANGIKLTASTQINMLLFADDLVIFGYSWYDAQKNLKLLDQYCSNNCLSINSQKTKVLVFHKSPRLKRLKPLFYRGLKLDYCKSYIYLGVPFSASGKFKAASDFFLQKSVIAGAKVRDILIKSKSDAWETKMALFDSMVASTTLYCSEVWALRYLDVLETAQTKFLKGLFYWPQYTPHYMIRLETGRAPLSSFVFKRTINYWIKLLSLPENRLPKQCFRSLCSLDTNDHYSNEYNWVSMVRSWGESLGDVHIFHTMDSDFISNDVVDKLLNTSLSKDIDRALNSKFSSTYRRVTDFNYYQPQTYLKYNINFEKLRIVSQLRLSGDNMIKLFFKGSLLNITSDQDCPIC</sequence>
<dbReference type="PROSITE" id="PS50878">
    <property type="entry name" value="RT_POL"/>
    <property type="match status" value="1"/>
</dbReference>
<dbReference type="InterPro" id="IPR000477">
    <property type="entry name" value="RT_dom"/>
</dbReference>
<name>A0A023F5G1_TRIIF</name>
<dbReference type="GO" id="GO:0004519">
    <property type="term" value="F:endonuclease activity"/>
    <property type="evidence" value="ECO:0007669"/>
    <property type="project" value="UniProtKB-KW"/>
</dbReference>
<dbReference type="EMBL" id="GBBI01001871">
    <property type="protein sequence ID" value="JAC16841.1"/>
    <property type="molecule type" value="mRNA"/>
</dbReference>
<keyword evidence="2" id="KW-0255">Endonuclease</keyword>
<keyword evidence="2" id="KW-0808">Transferase</keyword>
<feature type="non-terminal residue" evidence="2">
    <location>
        <position position="1"/>
    </location>
</feature>
<evidence type="ECO:0000313" key="2">
    <source>
        <dbReference type="EMBL" id="JAC16841.1"/>
    </source>
</evidence>
<dbReference type="CDD" id="cd01650">
    <property type="entry name" value="RT_nLTR_like"/>
    <property type="match status" value="1"/>
</dbReference>
<organism evidence="2">
    <name type="scientific">Triatoma infestans</name>
    <name type="common">Assassin bug</name>
    <dbReference type="NCBI Taxonomy" id="30076"/>
    <lineage>
        <taxon>Eukaryota</taxon>
        <taxon>Metazoa</taxon>
        <taxon>Ecdysozoa</taxon>
        <taxon>Arthropoda</taxon>
        <taxon>Hexapoda</taxon>
        <taxon>Insecta</taxon>
        <taxon>Pterygota</taxon>
        <taxon>Neoptera</taxon>
        <taxon>Paraneoptera</taxon>
        <taxon>Hemiptera</taxon>
        <taxon>Heteroptera</taxon>
        <taxon>Panheteroptera</taxon>
        <taxon>Cimicomorpha</taxon>
        <taxon>Reduviidae</taxon>
        <taxon>Triatominae</taxon>
        <taxon>Triatoma</taxon>
    </lineage>
</organism>
<reference evidence="2" key="1">
    <citation type="journal article" date="2014" name="PLoS Negl. Trop. Dis.">
        <title>An updated insight into the Sialotranscriptome of Triatoma infestans: developmental stage and geographic variations.</title>
        <authorList>
            <person name="Schwarz A."/>
            <person name="Medrano-Mercado N."/>
            <person name="Schaub G.A."/>
            <person name="Struchiner C.J."/>
            <person name="Bargues M.D."/>
            <person name="Levy M.Z."/>
            <person name="Ribeiro J.M."/>
        </authorList>
    </citation>
    <scope>NUCLEOTIDE SEQUENCE</scope>
    <source>
        <strain evidence="2">Chile</strain>
        <tissue evidence="2">Salivary glands</tissue>
    </source>
</reference>
<accession>A0A023F5G1</accession>
<dbReference type="PANTHER" id="PTHR47027:SF30">
    <property type="entry name" value="THAP-TYPE DOMAIN-CONTAINING PROTEIN"/>
    <property type="match status" value="1"/>
</dbReference>
<dbReference type="InterPro" id="IPR043502">
    <property type="entry name" value="DNA/RNA_pol_sf"/>
</dbReference>
<feature type="domain" description="Reverse transcriptase" evidence="1">
    <location>
        <begin position="25"/>
        <end position="289"/>
    </location>
</feature>
<evidence type="ECO:0000259" key="1">
    <source>
        <dbReference type="PROSITE" id="PS50878"/>
    </source>
</evidence>
<protein>
    <submittedName>
        <fullName evidence="2">Putative endonuclease-reverse transcriptase</fullName>
    </submittedName>
</protein>
<dbReference type="AlphaFoldDB" id="A0A023F5G1"/>
<keyword evidence="2" id="KW-0695">RNA-directed DNA polymerase</keyword>
<dbReference type="GO" id="GO:0003964">
    <property type="term" value="F:RNA-directed DNA polymerase activity"/>
    <property type="evidence" value="ECO:0007669"/>
    <property type="project" value="UniProtKB-KW"/>
</dbReference>
<proteinExistence type="evidence at transcript level"/>
<dbReference type="PANTHER" id="PTHR47027">
    <property type="entry name" value="REVERSE TRANSCRIPTASE DOMAIN-CONTAINING PROTEIN"/>
    <property type="match status" value="1"/>
</dbReference>
<keyword evidence="2" id="KW-0548">Nucleotidyltransferase</keyword>
<keyword evidence="2" id="KW-0378">Hydrolase</keyword>